<comment type="caution">
    <text evidence="2">The sequence shown here is derived from an EMBL/GenBank/DDBJ whole genome shotgun (WGS) entry which is preliminary data.</text>
</comment>
<dbReference type="AlphaFoldDB" id="A0A835CHA9"/>
<reference evidence="2" key="1">
    <citation type="submission" date="2020-09" db="EMBL/GenBank/DDBJ databases">
        <title>Genome-Enabled Discovery of Anthraquinone Biosynthesis in Senna tora.</title>
        <authorList>
            <person name="Kang S.-H."/>
            <person name="Pandey R.P."/>
            <person name="Lee C.-M."/>
            <person name="Sim J.-S."/>
            <person name="Jeong J.-T."/>
            <person name="Choi B.-S."/>
            <person name="Jung M."/>
            <person name="Ginzburg D."/>
            <person name="Zhao K."/>
            <person name="Won S.Y."/>
            <person name="Oh T.-J."/>
            <person name="Yu Y."/>
            <person name="Kim N.-H."/>
            <person name="Lee O.R."/>
            <person name="Lee T.-H."/>
            <person name="Bashyal P."/>
            <person name="Kim T.-S."/>
            <person name="Lee W.-H."/>
            <person name="Kawkins C."/>
            <person name="Kim C.-K."/>
            <person name="Kim J.S."/>
            <person name="Ahn B.O."/>
            <person name="Rhee S.Y."/>
            <person name="Sohng J.K."/>
        </authorList>
    </citation>
    <scope>NUCLEOTIDE SEQUENCE</scope>
    <source>
        <tissue evidence="2">Leaf</tissue>
    </source>
</reference>
<evidence type="ECO:0000256" key="1">
    <source>
        <dbReference type="SAM" id="MobiDB-lite"/>
    </source>
</evidence>
<feature type="region of interest" description="Disordered" evidence="1">
    <location>
        <begin position="171"/>
        <end position="192"/>
    </location>
</feature>
<protein>
    <submittedName>
        <fullName evidence="2">Serine/threonine-protein phosphatase 7 long form-like protein</fullName>
    </submittedName>
</protein>
<organism evidence="2 3">
    <name type="scientific">Senna tora</name>
    <dbReference type="NCBI Taxonomy" id="362788"/>
    <lineage>
        <taxon>Eukaryota</taxon>
        <taxon>Viridiplantae</taxon>
        <taxon>Streptophyta</taxon>
        <taxon>Embryophyta</taxon>
        <taxon>Tracheophyta</taxon>
        <taxon>Spermatophyta</taxon>
        <taxon>Magnoliopsida</taxon>
        <taxon>eudicotyledons</taxon>
        <taxon>Gunneridae</taxon>
        <taxon>Pentapetalae</taxon>
        <taxon>rosids</taxon>
        <taxon>fabids</taxon>
        <taxon>Fabales</taxon>
        <taxon>Fabaceae</taxon>
        <taxon>Caesalpinioideae</taxon>
        <taxon>Cassia clade</taxon>
        <taxon>Senna</taxon>
    </lineage>
</organism>
<accession>A0A835CHA9</accession>
<name>A0A835CHA9_9FABA</name>
<proteinExistence type="predicted"/>
<evidence type="ECO:0000313" key="3">
    <source>
        <dbReference type="Proteomes" id="UP000634136"/>
    </source>
</evidence>
<evidence type="ECO:0000313" key="2">
    <source>
        <dbReference type="EMBL" id="KAF7838967.1"/>
    </source>
</evidence>
<sequence>MCKTFQTLSDCLKNHQEDIRSIVCNKNQERNKYVLLLPEDIRPIPISIPALKPITLEIKNINSFHTSDAHTHGSRMTHCLHTKEWVQSLQVVQVLEANYCGPRFKWAGVRDKFNPPDGSLHYYRTILDSMRRNEIIWRPYAANEIQNLIPGYCLADREVWLAEVDGENNISPLTAPIPDQDPLSNYPPEPEDQYHRQSGVLQVFVMCHLVEEPPLLQGSLQTA</sequence>
<gene>
    <name evidence="2" type="ORF">G2W53_007449</name>
</gene>
<keyword evidence="3" id="KW-1185">Reference proteome</keyword>
<dbReference type="EMBL" id="JAAIUW010000003">
    <property type="protein sequence ID" value="KAF7838967.1"/>
    <property type="molecule type" value="Genomic_DNA"/>
</dbReference>
<dbReference type="Proteomes" id="UP000634136">
    <property type="component" value="Unassembled WGS sequence"/>
</dbReference>